<protein>
    <submittedName>
        <fullName evidence="4">Hydantoinase/oxoprolinase family protein</fullName>
    </submittedName>
</protein>
<evidence type="ECO:0000259" key="1">
    <source>
        <dbReference type="Pfam" id="PF01968"/>
    </source>
</evidence>
<feature type="domain" description="Hydantoinase A/oxoprolinase" evidence="1">
    <location>
        <begin position="205"/>
        <end position="497"/>
    </location>
</feature>
<evidence type="ECO:0000259" key="2">
    <source>
        <dbReference type="Pfam" id="PF05378"/>
    </source>
</evidence>
<dbReference type="AlphaFoldDB" id="A0ABD5NS20"/>
<dbReference type="Proteomes" id="UP001595846">
    <property type="component" value="Unassembled WGS sequence"/>
</dbReference>
<dbReference type="InterPro" id="IPR008040">
    <property type="entry name" value="Hydant_A_N"/>
</dbReference>
<dbReference type="GeneID" id="73902427"/>
<dbReference type="Pfam" id="PF05378">
    <property type="entry name" value="Hydant_A_N"/>
    <property type="match status" value="1"/>
</dbReference>
<dbReference type="PANTHER" id="PTHR11365:SF23">
    <property type="entry name" value="HYPOTHETICAL 5-OXOPROLINASE (EUROFUNG)-RELATED"/>
    <property type="match status" value="1"/>
</dbReference>
<reference evidence="4 5" key="1">
    <citation type="journal article" date="2019" name="Int. J. Syst. Evol. Microbiol.">
        <title>The Global Catalogue of Microorganisms (GCM) 10K type strain sequencing project: providing services to taxonomists for standard genome sequencing and annotation.</title>
        <authorList>
            <consortium name="The Broad Institute Genomics Platform"/>
            <consortium name="The Broad Institute Genome Sequencing Center for Infectious Disease"/>
            <person name="Wu L."/>
            <person name="Ma J."/>
        </authorList>
    </citation>
    <scope>NUCLEOTIDE SEQUENCE [LARGE SCALE GENOMIC DNA]</scope>
    <source>
        <strain evidence="4 5">IBRC-M 10256</strain>
    </source>
</reference>
<dbReference type="InterPro" id="IPR045079">
    <property type="entry name" value="Oxoprolinase-like"/>
</dbReference>
<feature type="domain" description="Acetophenone carboxylase-like C-terminal" evidence="3">
    <location>
        <begin position="534"/>
        <end position="679"/>
    </location>
</feature>
<sequence>MRDSSTGVRVGVDVGGTFTDVVAVRDGELTVTKTPSTPDAPDEGVVEGLELSRVAGGYAFEDVADLAHGTTVATNAVLERDWADVALVTTEGFRDALSIGRQDRPDIYDYTETKPEPVVPRRRRFEVTERLDERGRVRTPLDEASVRAIADEFPDEIESVAVSLLFSFENDAHERRVGEILDDELGGVSLSLSSDVRPEIREYERTLVTALNAALKPVMDAYVGRLEGAVGDRGIEPALRIMQSNGGTIGADRARTRPVDTLLSGPAAGVQGAAHVADLRGQADVITMDMGGTSCDVSLVRDGEPAVDTGLEIGAYPVAVPSVDVHTIGAGGGSIAWVDDGGALRVGPRSAGAAPGPVCYGRGGSKPTVTDAQVLCGRLDPSRFLDDGREDGEGHGGVDRDAVEAAVAEHVAEPLGLSIDEAAEGILDVANATMERALRVVTVEAGHDPRDFGLVAYGGAGPAHAAALAESLSVPRVLVPRTAGVLSALGLLVSDRLVERSASMVRPLADVDPGAIEDALADFEAEGRAQLGTTDRILVDRSLDLRYVGQTFDLTVDLPDEPVTGETLATAVEAFHAAHERRYGHASPDEPVELVTVRARARAVVEPPALSAADGPGANEGDPIRETRSVVFGGTTRETPVYDRQGLVAGDELDGPAIVEGAESTVVVRPDWCATVDEYGTIVMEVGA</sequence>
<accession>A0ABD5NS20</accession>
<proteinExistence type="predicted"/>
<dbReference type="RefSeq" id="WP_256533314.1">
    <property type="nucleotide sequence ID" value="NZ_CP101824.1"/>
</dbReference>
<dbReference type="Pfam" id="PF19278">
    <property type="entry name" value="Hydant_A_C"/>
    <property type="match status" value="1"/>
</dbReference>
<dbReference type="InterPro" id="IPR049517">
    <property type="entry name" value="ACX-like_C"/>
</dbReference>
<dbReference type="PANTHER" id="PTHR11365">
    <property type="entry name" value="5-OXOPROLINASE RELATED"/>
    <property type="match status" value="1"/>
</dbReference>
<dbReference type="Pfam" id="PF01968">
    <property type="entry name" value="Hydantoinase_A"/>
    <property type="match status" value="1"/>
</dbReference>
<organism evidence="4 5">
    <name type="scientific">Halovivax cerinus</name>
    <dbReference type="NCBI Taxonomy" id="1487865"/>
    <lineage>
        <taxon>Archaea</taxon>
        <taxon>Methanobacteriati</taxon>
        <taxon>Methanobacteriota</taxon>
        <taxon>Stenosarchaea group</taxon>
        <taxon>Halobacteria</taxon>
        <taxon>Halobacteriales</taxon>
        <taxon>Natrialbaceae</taxon>
        <taxon>Halovivax</taxon>
    </lineage>
</organism>
<comment type="caution">
    <text evidence="4">The sequence shown here is derived from an EMBL/GenBank/DDBJ whole genome shotgun (WGS) entry which is preliminary data.</text>
</comment>
<feature type="domain" description="Hydantoinase/oxoprolinase N-terminal" evidence="2">
    <location>
        <begin position="9"/>
        <end position="184"/>
    </location>
</feature>
<dbReference type="InterPro" id="IPR002821">
    <property type="entry name" value="Hydantoinase_A"/>
</dbReference>
<dbReference type="EMBL" id="JBHSAQ010000013">
    <property type="protein sequence ID" value="MFC3959801.1"/>
    <property type="molecule type" value="Genomic_DNA"/>
</dbReference>
<keyword evidence="5" id="KW-1185">Reference proteome</keyword>
<evidence type="ECO:0000259" key="3">
    <source>
        <dbReference type="Pfam" id="PF19278"/>
    </source>
</evidence>
<evidence type="ECO:0000313" key="5">
    <source>
        <dbReference type="Proteomes" id="UP001595846"/>
    </source>
</evidence>
<evidence type="ECO:0000313" key="4">
    <source>
        <dbReference type="EMBL" id="MFC3959801.1"/>
    </source>
</evidence>
<gene>
    <name evidence="4" type="ORF">ACFOUR_15670</name>
</gene>
<name>A0ABD5NS20_9EURY</name>